<keyword evidence="2" id="KW-1185">Reference proteome</keyword>
<evidence type="ECO:0000313" key="2">
    <source>
        <dbReference type="Proteomes" id="UP000295578"/>
    </source>
</evidence>
<organism evidence="1 2">
    <name type="scientific">Actinomadura darangshiensis</name>
    <dbReference type="NCBI Taxonomy" id="705336"/>
    <lineage>
        <taxon>Bacteria</taxon>
        <taxon>Bacillati</taxon>
        <taxon>Actinomycetota</taxon>
        <taxon>Actinomycetes</taxon>
        <taxon>Streptosporangiales</taxon>
        <taxon>Thermomonosporaceae</taxon>
        <taxon>Actinomadura</taxon>
    </lineage>
</organism>
<dbReference type="Proteomes" id="UP000295578">
    <property type="component" value="Unassembled WGS sequence"/>
</dbReference>
<evidence type="ECO:0000313" key="1">
    <source>
        <dbReference type="EMBL" id="TDD92999.1"/>
    </source>
</evidence>
<gene>
    <name evidence="1" type="ORF">E1293_00185</name>
</gene>
<accession>A0A4R5C363</accession>
<reference evidence="1 2" key="1">
    <citation type="submission" date="2019-03" db="EMBL/GenBank/DDBJ databases">
        <title>Draft genome sequences of novel Actinobacteria.</title>
        <authorList>
            <person name="Sahin N."/>
            <person name="Ay H."/>
            <person name="Saygin H."/>
        </authorList>
    </citation>
    <scope>NUCLEOTIDE SEQUENCE [LARGE SCALE GENOMIC DNA]</scope>
    <source>
        <strain evidence="1 2">DSM 45941</strain>
    </source>
</reference>
<dbReference type="InterPro" id="IPR049735">
    <property type="entry name" value="NovE/LmbU-like"/>
</dbReference>
<name>A0A4R5C363_9ACTN</name>
<dbReference type="OrthoDB" id="3383999at2"/>
<sequence length="180" mass="21214">MPFTRWKKIGDQLSALANASAWWLGDWLVYGEARYPERYKQAVKETTLDYQTLRNYAWISRKIDKSRRRVTLSFQHHAEVASLPEDEQEEWLDRAEKFSWSRNLLRQYLRVHRETSGEAGDGRPAKGVVIQVNVPTSEEERWLEAARRMDRPLDEWMIITLSRVADALLRGKNEITVQPK</sequence>
<dbReference type="NCBIfam" id="NF038070">
    <property type="entry name" value="LmbU_fam_TF"/>
    <property type="match status" value="1"/>
</dbReference>
<proteinExistence type="predicted"/>
<dbReference type="AlphaFoldDB" id="A0A4R5C363"/>
<comment type="caution">
    <text evidence="1">The sequence shown here is derived from an EMBL/GenBank/DDBJ whole genome shotgun (WGS) entry which is preliminary data.</text>
</comment>
<evidence type="ECO:0008006" key="3">
    <source>
        <dbReference type="Google" id="ProtNLM"/>
    </source>
</evidence>
<protein>
    <recommendedName>
        <fullName evidence="3">DUF1016 family protein</fullName>
    </recommendedName>
</protein>
<dbReference type="EMBL" id="SMKY01000001">
    <property type="protein sequence ID" value="TDD92999.1"/>
    <property type="molecule type" value="Genomic_DNA"/>
</dbReference>